<dbReference type="Proteomes" id="UP000663845">
    <property type="component" value="Unassembled WGS sequence"/>
</dbReference>
<protein>
    <recommendedName>
        <fullName evidence="3">Alpha/beta hydrolase</fullName>
    </recommendedName>
</protein>
<evidence type="ECO:0000313" key="1">
    <source>
        <dbReference type="EMBL" id="CAF0965544.1"/>
    </source>
</evidence>
<organism evidence="1 2">
    <name type="scientific">Adineta steineri</name>
    <dbReference type="NCBI Taxonomy" id="433720"/>
    <lineage>
        <taxon>Eukaryota</taxon>
        <taxon>Metazoa</taxon>
        <taxon>Spiralia</taxon>
        <taxon>Gnathifera</taxon>
        <taxon>Rotifera</taxon>
        <taxon>Eurotatoria</taxon>
        <taxon>Bdelloidea</taxon>
        <taxon>Adinetida</taxon>
        <taxon>Adinetidae</taxon>
        <taxon>Adineta</taxon>
    </lineage>
</organism>
<dbReference type="InterPro" id="IPR029058">
    <property type="entry name" value="AB_hydrolase_fold"/>
</dbReference>
<gene>
    <name evidence="1" type="ORF">JYZ213_LOCUS14100</name>
</gene>
<sequence length="223" mass="25711">MLRSPRVLFFHGLESGIHGRKALYLAEHFPNSYTPNLKPYYLLPVSLWKAIKAIYNFKPDIIVGSSFGGFIAMILLQARVWNGHTILLAPATGLLFKKRLWLPIDHKKNIVIVAGKNDTTVPLDVLTPLQQLSLANVQFLVVEDDHRLNQSMIEQNQLRDLINNNYQSTVATNTINSYFHCVKLWLMCMLSLTMSFIREPFTLYNTIQRLRKQKKAIIETDER</sequence>
<dbReference type="EMBL" id="CAJNOG010000116">
    <property type="protein sequence ID" value="CAF0965544.1"/>
    <property type="molecule type" value="Genomic_DNA"/>
</dbReference>
<evidence type="ECO:0000313" key="2">
    <source>
        <dbReference type="Proteomes" id="UP000663845"/>
    </source>
</evidence>
<comment type="caution">
    <text evidence="1">The sequence shown here is derived from an EMBL/GenBank/DDBJ whole genome shotgun (WGS) entry which is preliminary data.</text>
</comment>
<reference evidence="1" key="1">
    <citation type="submission" date="2021-02" db="EMBL/GenBank/DDBJ databases">
        <authorList>
            <person name="Nowell W R."/>
        </authorList>
    </citation>
    <scope>NUCLEOTIDE SEQUENCE</scope>
</reference>
<dbReference type="AlphaFoldDB" id="A0A814EBF7"/>
<evidence type="ECO:0008006" key="3">
    <source>
        <dbReference type="Google" id="ProtNLM"/>
    </source>
</evidence>
<dbReference type="Gene3D" id="3.40.50.1820">
    <property type="entry name" value="alpha/beta hydrolase"/>
    <property type="match status" value="1"/>
</dbReference>
<dbReference type="SUPFAM" id="SSF53474">
    <property type="entry name" value="alpha/beta-Hydrolases"/>
    <property type="match status" value="1"/>
</dbReference>
<name>A0A814EBF7_9BILA</name>
<proteinExistence type="predicted"/>
<accession>A0A814EBF7</accession>